<dbReference type="AlphaFoldDB" id="A0ABD1LR03"/>
<name>A0ABD1LR03_9FABA</name>
<accession>A0ABD1LR03</accession>
<gene>
    <name evidence="3" type="ORF">Fmac_024997</name>
</gene>
<evidence type="ECO:0000313" key="3">
    <source>
        <dbReference type="EMBL" id="KAL2325939.1"/>
    </source>
</evidence>
<evidence type="ECO:0000313" key="4">
    <source>
        <dbReference type="Proteomes" id="UP001603857"/>
    </source>
</evidence>
<comment type="caution">
    <text evidence="3">The sequence shown here is derived from an EMBL/GenBank/DDBJ whole genome shotgun (WGS) entry which is preliminary data.</text>
</comment>
<dbReference type="EMBL" id="JBGMDY010000008">
    <property type="protein sequence ID" value="KAL2325939.1"/>
    <property type="molecule type" value="Genomic_DNA"/>
</dbReference>
<protein>
    <submittedName>
        <fullName evidence="3">Uncharacterized protein</fullName>
    </submittedName>
</protein>
<feature type="coiled-coil region" evidence="1">
    <location>
        <begin position="192"/>
        <end position="240"/>
    </location>
</feature>
<reference evidence="3 4" key="1">
    <citation type="submission" date="2024-08" db="EMBL/GenBank/DDBJ databases">
        <title>Insights into the chromosomal genome structure of Flemingia macrophylla.</title>
        <authorList>
            <person name="Ding Y."/>
            <person name="Zhao Y."/>
            <person name="Bi W."/>
            <person name="Wu M."/>
            <person name="Zhao G."/>
            <person name="Gong Y."/>
            <person name="Li W."/>
            <person name="Zhang P."/>
        </authorList>
    </citation>
    <scope>NUCLEOTIDE SEQUENCE [LARGE SCALE GENOMIC DNA]</scope>
    <source>
        <strain evidence="3">DYQJB</strain>
        <tissue evidence="3">Leaf</tissue>
    </source>
</reference>
<feature type="compositionally biased region" description="Basic and acidic residues" evidence="2">
    <location>
        <begin position="21"/>
        <end position="30"/>
    </location>
</feature>
<dbReference type="Proteomes" id="UP001603857">
    <property type="component" value="Unassembled WGS sequence"/>
</dbReference>
<sequence>MAINILFGKLREHEQKLHFMHENEQQEKKSKSISLSASTSRKDNYKTATSSSEDSSDEQLGTLVRKFGKFLRKQNRKNFVRKSKKKENNDETSTSKIISYECGKASHIKAECSSQSKREKEEFKPKKAVKGKKTYIAWDDNDLNTFSESKFENEEAQICLVANESEVCDSDDDSLDDYDELQEAFIQMHDEAKRLSDLNAKLKNKLKGYENTLVSVEQKLENLKIDYEKVLKEKSELANLCDTRKPCESCKIFLKENIELKATLARLMRGQNNLNRLLGQQRNYGIITGLGFESAKIEYPTKTTYFIKSRTKFK</sequence>
<organism evidence="3 4">
    <name type="scientific">Flemingia macrophylla</name>
    <dbReference type="NCBI Taxonomy" id="520843"/>
    <lineage>
        <taxon>Eukaryota</taxon>
        <taxon>Viridiplantae</taxon>
        <taxon>Streptophyta</taxon>
        <taxon>Embryophyta</taxon>
        <taxon>Tracheophyta</taxon>
        <taxon>Spermatophyta</taxon>
        <taxon>Magnoliopsida</taxon>
        <taxon>eudicotyledons</taxon>
        <taxon>Gunneridae</taxon>
        <taxon>Pentapetalae</taxon>
        <taxon>rosids</taxon>
        <taxon>fabids</taxon>
        <taxon>Fabales</taxon>
        <taxon>Fabaceae</taxon>
        <taxon>Papilionoideae</taxon>
        <taxon>50 kb inversion clade</taxon>
        <taxon>NPAAA clade</taxon>
        <taxon>indigoferoid/millettioid clade</taxon>
        <taxon>Phaseoleae</taxon>
        <taxon>Flemingia</taxon>
    </lineage>
</organism>
<keyword evidence="4" id="KW-1185">Reference proteome</keyword>
<keyword evidence="1" id="KW-0175">Coiled coil</keyword>
<feature type="region of interest" description="Disordered" evidence="2">
    <location>
        <begin position="21"/>
        <end position="58"/>
    </location>
</feature>
<evidence type="ECO:0000256" key="2">
    <source>
        <dbReference type="SAM" id="MobiDB-lite"/>
    </source>
</evidence>
<proteinExistence type="predicted"/>
<evidence type="ECO:0000256" key="1">
    <source>
        <dbReference type="SAM" id="Coils"/>
    </source>
</evidence>